<dbReference type="InterPro" id="IPR000277">
    <property type="entry name" value="Cys/Met-Metab_PyrdxlP-dep_enz"/>
</dbReference>
<evidence type="ECO:0000313" key="6">
    <source>
        <dbReference type="Proteomes" id="UP001344906"/>
    </source>
</evidence>
<dbReference type="PANTHER" id="PTHR11808">
    <property type="entry name" value="TRANS-SULFURATION ENZYME FAMILY MEMBER"/>
    <property type="match status" value="1"/>
</dbReference>
<organism evidence="5 6">
    <name type="scientific">Dictyobacter halimunensis</name>
    <dbReference type="NCBI Taxonomy" id="3026934"/>
    <lineage>
        <taxon>Bacteria</taxon>
        <taxon>Bacillati</taxon>
        <taxon>Chloroflexota</taxon>
        <taxon>Ktedonobacteria</taxon>
        <taxon>Ktedonobacterales</taxon>
        <taxon>Dictyobacteraceae</taxon>
        <taxon>Dictyobacter</taxon>
    </lineage>
</organism>
<evidence type="ECO:0000256" key="3">
    <source>
        <dbReference type="ARBA" id="ARBA00022898"/>
    </source>
</evidence>
<proteinExistence type="inferred from homology"/>
<comment type="cofactor">
    <cofactor evidence="1 4">
        <name>pyridoxal 5'-phosphate</name>
        <dbReference type="ChEBI" id="CHEBI:597326"/>
    </cofactor>
</comment>
<reference evidence="5 6" key="1">
    <citation type="submission" date="2023-02" db="EMBL/GenBank/DDBJ databases">
        <title>Dictyobacter halimunensis sp. nov., a new member of the class Ktedonobacteria from forest soil in a geothermal area.</title>
        <authorList>
            <person name="Rachmania M.K."/>
            <person name="Ningsih F."/>
            <person name="Sakai Y."/>
            <person name="Yabe S."/>
            <person name="Yokota A."/>
            <person name="Sjamsuridzal W."/>
        </authorList>
    </citation>
    <scope>NUCLEOTIDE SEQUENCE [LARGE SCALE GENOMIC DNA]</scope>
    <source>
        <strain evidence="5 6">S3.2.2.5</strain>
    </source>
</reference>
<protein>
    <recommendedName>
        <fullName evidence="7">Cystathionine gamma-synthase</fullName>
    </recommendedName>
</protein>
<dbReference type="SUPFAM" id="SSF53383">
    <property type="entry name" value="PLP-dependent transferases"/>
    <property type="match status" value="1"/>
</dbReference>
<evidence type="ECO:0000256" key="1">
    <source>
        <dbReference type="ARBA" id="ARBA00001933"/>
    </source>
</evidence>
<evidence type="ECO:0000256" key="4">
    <source>
        <dbReference type="RuleBase" id="RU362118"/>
    </source>
</evidence>
<name>A0ABQ6FIY5_9CHLR</name>
<dbReference type="Proteomes" id="UP001344906">
    <property type="component" value="Unassembled WGS sequence"/>
</dbReference>
<dbReference type="EMBL" id="BSRI01000001">
    <property type="protein sequence ID" value="GLV54134.1"/>
    <property type="molecule type" value="Genomic_DNA"/>
</dbReference>
<dbReference type="InterPro" id="IPR015421">
    <property type="entry name" value="PyrdxlP-dep_Trfase_major"/>
</dbReference>
<accession>A0ABQ6FIY5</accession>
<dbReference type="InterPro" id="IPR015424">
    <property type="entry name" value="PyrdxlP-dep_Trfase"/>
</dbReference>
<gene>
    <name evidence="5" type="ORF">KDH_09830</name>
</gene>
<evidence type="ECO:0000256" key="2">
    <source>
        <dbReference type="ARBA" id="ARBA00009077"/>
    </source>
</evidence>
<comment type="caution">
    <text evidence="5">The sequence shown here is derived from an EMBL/GenBank/DDBJ whole genome shotgun (WGS) entry which is preliminary data.</text>
</comment>
<evidence type="ECO:0000313" key="5">
    <source>
        <dbReference type="EMBL" id="GLV54134.1"/>
    </source>
</evidence>
<keyword evidence="6" id="KW-1185">Reference proteome</keyword>
<keyword evidence="3 4" id="KW-0663">Pyridoxal phosphate</keyword>
<comment type="similarity">
    <text evidence="2 4">Belongs to the trans-sulfuration enzymes family.</text>
</comment>
<sequence>MDKRVSEIKPQSWLVSPGREFSPGAPLNVPLVPASNFIIGRGREYARDDGTPTWEALEEIVGGLESGKAVAFASGMAAIAAVFDQLAAGAVVMLPDDCYQGVAGLAAAGAERQRWSVQRVAVDDTAGWIHACSVADLIWLESPSNPCSRLQIWRLSARHHASLEQSSP</sequence>
<dbReference type="PANTHER" id="PTHR11808:SF15">
    <property type="entry name" value="CYSTATHIONINE GAMMA-LYASE"/>
    <property type="match status" value="1"/>
</dbReference>
<evidence type="ECO:0008006" key="7">
    <source>
        <dbReference type="Google" id="ProtNLM"/>
    </source>
</evidence>
<dbReference type="Gene3D" id="3.40.640.10">
    <property type="entry name" value="Type I PLP-dependent aspartate aminotransferase-like (Major domain)"/>
    <property type="match status" value="1"/>
</dbReference>
<dbReference type="Pfam" id="PF01053">
    <property type="entry name" value="Cys_Met_Meta_PP"/>
    <property type="match status" value="1"/>
</dbReference>